<evidence type="ECO:0000313" key="2">
    <source>
        <dbReference type="EMBL" id="SHH36636.1"/>
    </source>
</evidence>
<reference evidence="2 3" key="1">
    <citation type="submission" date="2016-11" db="EMBL/GenBank/DDBJ databases">
        <authorList>
            <person name="Jaros S."/>
            <person name="Januszkiewicz K."/>
            <person name="Wedrychowicz H."/>
        </authorList>
    </citation>
    <scope>NUCLEOTIDE SEQUENCE [LARGE SCALE GENOMIC DNA]</scope>
    <source>
        <strain evidence="2 3">DSM 3089</strain>
    </source>
</reference>
<name>A0A1M5SDP4_9CLOT</name>
<dbReference type="PANTHER" id="PTHR46825:SF9">
    <property type="entry name" value="BETA-LACTAMASE-RELATED DOMAIN-CONTAINING PROTEIN"/>
    <property type="match status" value="1"/>
</dbReference>
<dbReference type="AlphaFoldDB" id="A0A1M5SDP4"/>
<dbReference type="InterPro" id="IPR001466">
    <property type="entry name" value="Beta-lactam-related"/>
</dbReference>
<dbReference type="PANTHER" id="PTHR46825">
    <property type="entry name" value="D-ALANYL-D-ALANINE-CARBOXYPEPTIDASE/ENDOPEPTIDASE AMPH"/>
    <property type="match status" value="1"/>
</dbReference>
<gene>
    <name evidence="2" type="ORF">SAMN02745196_00132</name>
</gene>
<dbReference type="OrthoDB" id="9797709at2"/>
<evidence type="ECO:0000313" key="3">
    <source>
        <dbReference type="Proteomes" id="UP000184526"/>
    </source>
</evidence>
<dbReference type="SUPFAM" id="SSF56601">
    <property type="entry name" value="beta-lactamase/transpeptidase-like"/>
    <property type="match status" value="1"/>
</dbReference>
<protein>
    <submittedName>
        <fullName evidence="2">CubicO group peptidase, beta-lactamase class C family</fullName>
    </submittedName>
</protein>
<dbReference type="EMBL" id="FQXP01000003">
    <property type="protein sequence ID" value="SHH36636.1"/>
    <property type="molecule type" value="Genomic_DNA"/>
</dbReference>
<dbReference type="STRING" id="1121306.SAMN02745196_00132"/>
<organism evidence="2 3">
    <name type="scientific">Clostridium collagenovorans DSM 3089</name>
    <dbReference type="NCBI Taxonomy" id="1121306"/>
    <lineage>
        <taxon>Bacteria</taxon>
        <taxon>Bacillati</taxon>
        <taxon>Bacillota</taxon>
        <taxon>Clostridia</taxon>
        <taxon>Eubacteriales</taxon>
        <taxon>Clostridiaceae</taxon>
        <taxon>Clostridium</taxon>
    </lineage>
</organism>
<dbReference type="Proteomes" id="UP000184526">
    <property type="component" value="Unassembled WGS sequence"/>
</dbReference>
<dbReference type="Pfam" id="PF00144">
    <property type="entry name" value="Beta-lactamase"/>
    <property type="match status" value="1"/>
</dbReference>
<dbReference type="InterPro" id="IPR012338">
    <property type="entry name" value="Beta-lactam/transpept-like"/>
</dbReference>
<dbReference type="RefSeq" id="WP_072829017.1">
    <property type="nucleotide sequence ID" value="NZ_FQXP01000003.1"/>
</dbReference>
<evidence type="ECO:0000259" key="1">
    <source>
        <dbReference type="Pfam" id="PF00144"/>
    </source>
</evidence>
<accession>A0A1M5SDP4</accession>
<proteinExistence type="predicted"/>
<keyword evidence="3" id="KW-1185">Reference proteome</keyword>
<sequence length="338" mass="38847">MKMMDEFIANYTKNKSVSPGFSLAVMKDGKSIYNKSYGFSSMEDKAEITEDTCFYIASLAKSFTAAAIMLLYKQSKLDLKDNINKYFKDLPHYYDNVKIINMVNHTSGIKDYFTVYEDNNKSTDNMTNDDVYDFMLREKELEYPCNSRYGYSNTAYVLLALLIEKLSGQSFSDFLEHNFFKPLGMKDTFVVTEKTQTIPNRAYGYKKEGDEFYDFDYCGLTTGDGGIYSTINDLKLWVAAFENESIFNKDIIDKIFTSNKLNDGSIGKYGFGWFILDKDNVKVTFHAGQYNGFTNVILKVPEEKVSIIILSNYYEEGWQNIFKNGHGFAMETKEIGIN</sequence>
<dbReference type="InterPro" id="IPR050491">
    <property type="entry name" value="AmpC-like"/>
</dbReference>
<feature type="domain" description="Beta-lactamase-related" evidence="1">
    <location>
        <begin position="16"/>
        <end position="315"/>
    </location>
</feature>
<dbReference type="Gene3D" id="3.40.710.10">
    <property type="entry name" value="DD-peptidase/beta-lactamase superfamily"/>
    <property type="match status" value="1"/>
</dbReference>